<keyword evidence="2 5" id="KW-0547">Nucleotide-binding</keyword>
<keyword evidence="1 5" id="KW-0808">Transferase</keyword>
<keyword evidence="8" id="KW-1185">Reference proteome</keyword>
<proteinExistence type="inferred from homology"/>
<feature type="domain" description="6-hydroxymethylpterin diphosphokinase MptE-like" evidence="6">
    <location>
        <begin position="17"/>
        <end position="156"/>
    </location>
</feature>
<dbReference type="PANTHER" id="PTHR39648:SF1">
    <property type="entry name" value="6-HYDROXYMETHYL-7,8-DIHYDROPTERIN PYROPHOSPHOKINASE"/>
    <property type="match status" value="1"/>
</dbReference>
<dbReference type="EC" id="2.7.6.3" evidence="5"/>
<evidence type="ECO:0000259" key="6">
    <source>
        <dbReference type="Pfam" id="PF01973"/>
    </source>
</evidence>
<evidence type="ECO:0000256" key="4">
    <source>
        <dbReference type="ARBA" id="ARBA00022840"/>
    </source>
</evidence>
<evidence type="ECO:0000313" key="7">
    <source>
        <dbReference type="EMBL" id="AEM38861.1"/>
    </source>
</evidence>
<dbReference type="Pfam" id="PF01973">
    <property type="entry name" value="MptE-like"/>
    <property type="match status" value="1"/>
</dbReference>
<dbReference type="PANTHER" id="PTHR39648">
    <property type="entry name" value="6-HYDROXYMETHYL-7,8-DIHYDROPTERIN PYROPHOSPHOKINASE"/>
    <property type="match status" value="1"/>
</dbReference>
<dbReference type="GO" id="GO:0000287">
    <property type="term" value="F:magnesium ion binding"/>
    <property type="evidence" value="ECO:0007669"/>
    <property type="project" value="UniProtKB-UniRule"/>
</dbReference>
<organism evidence="7 8">
    <name type="scientific">Pyrolobus fumarii (strain DSM 11204 / 1A)</name>
    <dbReference type="NCBI Taxonomy" id="694429"/>
    <lineage>
        <taxon>Archaea</taxon>
        <taxon>Thermoproteota</taxon>
        <taxon>Thermoprotei</taxon>
        <taxon>Desulfurococcales</taxon>
        <taxon>Pyrodictiaceae</taxon>
        <taxon>Pyrolobus</taxon>
    </lineage>
</organism>
<evidence type="ECO:0000256" key="5">
    <source>
        <dbReference type="HAMAP-Rule" id="MF_02131"/>
    </source>
</evidence>
<dbReference type="InParanoid" id="G0EEN9"/>
<dbReference type="AlphaFoldDB" id="G0EEN9"/>
<sequence>MLLETLLYEAMSEERLASIRDIKAIVEGRLVSVVASGACLEKEANLIEGVIIAADGATSVLLHMGFDCPDIIVTDLDGPLEDILWCAYRGSLIVVHAHGDNAWLLHEIVPRTPLVAGSVQVEPLLGLAMLLPGFTDGDRAAWLAHVAGASKIRLVGWCPDAPQHPLSKRLVNPLKRRKLVIAEKLLEMLKGYRGEL</sequence>
<dbReference type="STRING" id="694429.Pyrfu_0993"/>
<keyword evidence="3 5" id="KW-0418">Kinase</keyword>
<name>G0EEN9_PYRF1</name>
<keyword evidence="5" id="KW-0460">Magnesium</keyword>
<comment type="similarity">
    <text evidence="5">Belongs to the archaeal 6-HMPDK family.</text>
</comment>
<dbReference type="eggNOG" id="arCOG04303">
    <property type="taxonomic scope" value="Archaea"/>
</dbReference>
<evidence type="ECO:0000313" key="8">
    <source>
        <dbReference type="Proteomes" id="UP000001037"/>
    </source>
</evidence>
<gene>
    <name evidence="5" type="primary">mptE</name>
    <name evidence="7" type="ordered locus">Pyrfu_0993</name>
</gene>
<keyword evidence="4 5" id="KW-0067">ATP-binding</keyword>
<dbReference type="KEGG" id="pfm:Pyrfu_0993"/>
<dbReference type="InterPro" id="IPR002826">
    <property type="entry name" value="MptE-like"/>
</dbReference>
<comment type="catalytic activity">
    <reaction evidence="5">
        <text>6-hydroxymethyl-7,8-dihydropterin + ATP = (7,8-dihydropterin-6-yl)methyl diphosphate + AMP + H(+)</text>
        <dbReference type="Rhea" id="RHEA:11412"/>
        <dbReference type="ChEBI" id="CHEBI:15378"/>
        <dbReference type="ChEBI" id="CHEBI:30616"/>
        <dbReference type="ChEBI" id="CHEBI:44841"/>
        <dbReference type="ChEBI" id="CHEBI:72950"/>
        <dbReference type="ChEBI" id="CHEBI:456215"/>
        <dbReference type="EC" id="2.7.6.3"/>
    </reaction>
</comment>
<dbReference type="SUPFAM" id="SSF63999">
    <property type="entry name" value="Thiamin pyrophosphokinase, catalytic domain"/>
    <property type="match status" value="1"/>
</dbReference>
<accession>G0EEN9</accession>
<dbReference type="EMBL" id="CP002838">
    <property type="protein sequence ID" value="AEM38861.1"/>
    <property type="molecule type" value="Genomic_DNA"/>
</dbReference>
<dbReference type="HOGENOM" id="CLU_093043_0_0_2"/>
<dbReference type="HAMAP" id="MF_02131">
    <property type="entry name" value="HMPDK_arch"/>
    <property type="match status" value="1"/>
</dbReference>
<comment type="cofactor">
    <cofactor evidence="5">
        <name>Mg(2+)</name>
        <dbReference type="ChEBI" id="CHEBI:18420"/>
    </cofactor>
</comment>
<dbReference type="GO" id="GO:0009229">
    <property type="term" value="P:thiamine diphosphate biosynthetic process"/>
    <property type="evidence" value="ECO:0007669"/>
    <property type="project" value="InterPro"/>
</dbReference>
<dbReference type="GO" id="GO:0005524">
    <property type="term" value="F:ATP binding"/>
    <property type="evidence" value="ECO:0007669"/>
    <property type="project" value="UniProtKB-UniRule"/>
</dbReference>
<dbReference type="GO" id="GO:0016301">
    <property type="term" value="F:kinase activity"/>
    <property type="evidence" value="ECO:0007669"/>
    <property type="project" value="UniProtKB-KW"/>
</dbReference>
<comment type="function">
    <text evidence="5">Catalyzes the transfer of diphosphate from ATP to 6-hydroxymethyl-7,8-dihydropterin (6-HMD), leading to 6-hydroxymethyl-7,8-dihydropterin diphosphate (6-HMDP).</text>
</comment>
<evidence type="ECO:0000256" key="1">
    <source>
        <dbReference type="ARBA" id="ARBA00022679"/>
    </source>
</evidence>
<dbReference type="InterPro" id="IPR027510">
    <property type="entry name" value="HMPDK_MptE"/>
</dbReference>
<evidence type="ECO:0000256" key="3">
    <source>
        <dbReference type="ARBA" id="ARBA00022777"/>
    </source>
</evidence>
<dbReference type="GO" id="GO:0004788">
    <property type="term" value="F:thiamine diphosphokinase activity"/>
    <property type="evidence" value="ECO:0007669"/>
    <property type="project" value="InterPro"/>
</dbReference>
<reference evidence="7 8" key="1">
    <citation type="journal article" date="2011" name="Stand. Genomic Sci.">
        <title>Complete genome sequence of the hyperthermophilic chemolithoautotroph Pyrolobus fumarii type strain (1A).</title>
        <authorList>
            <person name="Anderson I."/>
            <person name="Goker M."/>
            <person name="Nolan M."/>
            <person name="Lucas S."/>
            <person name="Hammon N."/>
            <person name="Deshpande S."/>
            <person name="Cheng J.F."/>
            <person name="Tapia R."/>
            <person name="Han C."/>
            <person name="Goodwin L."/>
            <person name="Pitluck S."/>
            <person name="Huntemann M."/>
            <person name="Liolios K."/>
            <person name="Ivanova N."/>
            <person name="Pagani I."/>
            <person name="Mavromatis K."/>
            <person name="Ovchinikova G."/>
            <person name="Pati A."/>
            <person name="Chen A."/>
            <person name="Palaniappan K."/>
            <person name="Land M."/>
            <person name="Hauser L."/>
            <person name="Brambilla E.M."/>
            <person name="Huber H."/>
            <person name="Yasawong M."/>
            <person name="Rohde M."/>
            <person name="Spring S."/>
            <person name="Abt B."/>
            <person name="Sikorski J."/>
            <person name="Wirth R."/>
            <person name="Detter J.C."/>
            <person name="Woyke T."/>
            <person name="Bristow J."/>
            <person name="Eisen J.A."/>
            <person name="Markowitz V."/>
            <person name="Hugenholtz P."/>
            <person name="Kyrpides N.C."/>
            <person name="Klenk H.P."/>
            <person name="Lapidus A."/>
        </authorList>
    </citation>
    <scope>NUCLEOTIDE SEQUENCE [LARGE SCALE GENOMIC DNA]</scope>
    <source>
        <strain evidence="8">DSM 11204 / 1A</strain>
    </source>
</reference>
<dbReference type="Proteomes" id="UP000001037">
    <property type="component" value="Chromosome"/>
</dbReference>
<dbReference type="InterPro" id="IPR036759">
    <property type="entry name" value="TPK_catalytic_sf"/>
</dbReference>
<protein>
    <recommendedName>
        <fullName evidence="5">6-hydroxymethyl-7,8-dihydropterin pyrophosphokinase</fullName>
        <shortName evidence="5">HPPK</shortName>
        <ecNumber evidence="5">2.7.6.3</ecNumber>
    </recommendedName>
    <alternativeName>
        <fullName evidence="5">2-amino-4-hydroxy-6-hydroxymethyldihydropteridine pyrophosphokinase</fullName>
    </alternativeName>
    <alternativeName>
        <fullName evidence="5">6-hydroxymethyl-7,8-dihydropterin diphosphokinase</fullName>
        <shortName evidence="5">6-HMPDK</shortName>
    </alternativeName>
    <alternativeName>
        <fullName evidence="5">7,8-dihydro-6-hydroxymethylpterin diphosphokinase</fullName>
    </alternativeName>
    <alternativeName>
        <fullName evidence="5">7,8-dihydro-6-hydroxymethylpterin pyrophosphokinase</fullName>
        <shortName evidence="5">PPPK</shortName>
    </alternativeName>
</protein>
<evidence type="ECO:0000256" key="2">
    <source>
        <dbReference type="ARBA" id="ARBA00022741"/>
    </source>
</evidence>
<dbReference type="GO" id="GO:0003848">
    <property type="term" value="F:2-amino-4-hydroxy-6-hydroxymethyldihydropteridine diphosphokinase activity"/>
    <property type="evidence" value="ECO:0007669"/>
    <property type="project" value="UniProtKB-UniRule"/>
</dbReference>